<reference evidence="3 5" key="1">
    <citation type="submission" date="2015-12" db="EMBL/GenBank/DDBJ databases">
        <title>Update maize B73 reference genome by single molecule sequencing technologies.</title>
        <authorList>
            <consortium name="Maize Genome Sequencing Project"/>
            <person name="Ware D."/>
        </authorList>
    </citation>
    <scope>NUCLEOTIDE SEQUENCE [LARGE SCALE GENOMIC DNA]</scope>
    <source>
        <strain evidence="5">cv. B73</strain>
        <tissue evidence="3">Seedling</tissue>
    </source>
</reference>
<dbReference type="PaxDb" id="4577-GRMZM2G375197_P01"/>
<dbReference type="EnsemblPlants" id="Zm00001eb126290_T001">
    <property type="protein sequence ID" value="Zm00001eb126290_P001"/>
    <property type="gene ID" value="Zm00001eb126290"/>
</dbReference>
<keyword evidence="1" id="KW-0812">Transmembrane</keyword>
<keyword evidence="1" id="KW-0472">Membrane</keyword>
<sequence length="101" mass="10473">MPPALRRTILLAAAAATTAVLLLWPAACVADDDGTTFPPSAFPFCPTRPAGVSTGPFPWSPPPPSSVAVFPQDPGFLTSDACAVPRLPLLAVFSVLLVFLQ</sequence>
<dbReference type="EMBL" id="CM007649">
    <property type="protein sequence ID" value="ONM30553.1"/>
    <property type="molecule type" value="Genomic_DNA"/>
</dbReference>
<gene>
    <name evidence="4" type="primary">LOC103649893</name>
    <name evidence="3" type="ORF">ZEAMMB73_Zm00001d040112</name>
</gene>
<evidence type="ECO:0000313" key="4">
    <source>
        <dbReference type="EnsemblPlants" id="Zm00001eb126290_P001"/>
    </source>
</evidence>
<name>A0A1D6MN45_MAIZE</name>
<protein>
    <submittedName>
        <fullName evidence="3 4">Uncharacterized protein</fullName>
    </submittedName>
</protein>
<dbReference type="KEGG" id="zma:103649893"/>
<dbReference type="Proteomes" id="UP000007305">
    <property type="component" value="Chromosome 3"/>
</dbReference>
<evidence type="ECO:0000313" key="3">
    <source>
        <dbReference type="EMBL" id="ONM30553.1"/>
    </source>
</evidence>
<keyword evidence="1" id="KW-1133">Transmembrane helix</keyword>
<evidence type="ECO:0000256" key="1">
    <source>
        <dbReference type="SAM" id="Phobius"/>
    </source>
</evidence>
<feature type="transmembrane region" description="Helical" evidence="1">
    <location>
        <begin position="83"/>
        <end position="100"/>
    </location>
</feature>
<feature type="chain" id="PRO_5010807102" evidence="2">
    <location>
        <begin position="31"/>
        <end position="101"/>
    </location>
</feature>
<dbReference type="Gramene" id="Zm00001eb126290_T001">
    <property type="protein sequence ID" value="Zm00001eb126290_P001"/>
    <property type="gene ID" value="Zm00001eb126290"/>
</dbReference>
<evidence type="ECO:0000313" key="5">
    <source>
        <dbReference type="Proteomes" id="UP000007305"/>
    </source>
</evidence>
<accession>A0A3L6FG38</accession>
<proteinExistence type="predicted"/>
<keyword evidence="2" id="KW-0732">Signal</keyword>
<evidence type="ECO:0000256" key="2">
    <source>
        <dbReference type="SAM" id="SignalP"/>
    </source>
</evidence>
<accession>A0A1D6MN45</accession>
<dbReference type="eggNOG" id="ENOG502R3UP">
    <property type="taxonomic scope" value="Eukaryota"/>
</dbReference>
<feature type="signal peptide" evidence="2">
    <location>
        <begin position="1"/>
        <end position="30"/>
    </location>
</feature>
<dbReference type="OMA" id="CRMALAW"/>
<dbReference type="AlphaFoldDB" id="A0A1D6MN45"/>
<organism evidence="3">
    <name type="scientific">Zea mays</name>
    <name type="common">Maize</name>
    <dbReference type="NCBI Taxonomy" id="4577"/>
    <lineage>
        <taxon>Eukaryota</taxon>
        <taxon>Viridiplantae</taxon>
        <taxon>Streptophyta</taxon>
        <taxon>Embryophyta</taxon>
        <taxon>Tracheophyta</taxon>
        <taxon>Spermatophyta</taxon>
        <taxon>Magnoliopsida</taxon>
        <taxon>Liliopsida</taxon>
        <taxon>Poales</taxon>
        <taxon>Poaceae</taxon>
        <taxon>PACMAD clade</taxon>
        <taxon>Panicoideae</taxon>
        <taxon>Andropogonodae</taxon>
        <taxon>Andropogoneae</taxon>
        <taxon>Tripsacinae</taxon>
        <taxon>Zea</taxon>
    </lineage>
</organism>
<dbReference type="RefSeq" id="XP_008673801.1">
    <property type="nucleotide sequence ID" value="XM_008675579.4"/>
</dbReference>
<reference evidence="4" key="2">
    <citation type="submission" date="2019-07" db="EMBL/GenBank/DDBJ databases">
        <authorList>
            <person name="Seetharam A."/>
            <person name="Woodhouse M."/>
            <person name="Cannon E."/>
        </authorList>
    </citation>
    <scope>NUCLEOTIDE SEQUENCE [LARGE SCALE GENOMIC DNA]</scope>
    <source>
        <strain evidence="4">cv. B73</strain>
    </source>
</reference>
<reference evidence="4" key="3">
    <citation type="submission" date="2021-05" db="UniProtKB">
        <authorList>
            <consortium name="EnsemblPlants"/>
        </authorList>
    </citation>
    <scope>IDENTIFICATION</scope>
    <source>
        <strain evidence="4">cv. B73</strain>
    </source>
</reference>
<dbReference type="GeneID" id="103649893"/>
<keyword evidence="5" id="KW-1185">Reference proteome</keyword>